<dbReference type="PANTHER" id="PTHR35788:SF1">
    <property type="entry name" value="EXPORTED PROTEIN"/>
    <property type="match status" value="1"/>
</dbReference>
<keyword evidence="2" id="KW-0732">Signal</keyword>
<proteinExistence type="predicted"/>
<feature type="signal peptide" evidence="2">
    <location>
        <begin position="1"/>
        <end position="24"/>
    </location>
</feature>
<evidence type="ECO:0000256" key="2">
    <source>
        <dbReference type="SAM" id="SignalP"/>
    </source>
</evidence>
<dbReference type="PANTHER" id="PTHR35788">
    <property type="entry name" value="EXPORTED PROTEIN-RELATED"/>
    <property type="match status" value="1"/>
</dbReference>
<evidence type="ECO:0000313" key="3">
    <source>
        <dbReference type="EMBL" id="HIQ82502.1"/>
    </source>
</evidence>
<dbReference type="Proteomes" id="UP000824260">
    <property type="component" value="Unassembled WGS sequence"/>
</dbReference>
<dbReference type="EMBL" id="DVFZ01000051">
    <property type="protein sequence ID" value="HIQ82502.1"/>
    <property type="molecule type" value="Genomic_DNA"/>
</dbReference>
<sequence length="356" mass="36924">MKRWMAMLVALALCVSLLCVPALAAQYVSASTPLGSSDARISNIRLAADAINGTAVPYGGSFSFNDVVGARTTERGYQSAENGRGARVVGGGVAQAASTLYLALQQIGCVTYDALRTYGGSYNQDYVSDADDAVLVDEAAGLDFVFTNYYGDMTIGMYISGDQLFCTLNFDAVSSGGTAHGESAIHVSGTDALRNNVSLAAQAVNGTVLSSGDTFSFNDLVGARTAERGYQSAVNGRGAQVVGGGVAQVASAVWLAVKDMSDVAIVEKSTYGNRYNQGYVSSAADAILTDYNAGTDFSFRYTGTGSITIQVSLSGDTLSCRIISGDSAASGWTDGWADSSESGNSEVPNFSDDPVW</sequence>
<comment type="caution">
    <text evidence="3">The sequence shown here is derived from an EMBL/GenBank/DDBJ whole genome shotgun (WGS) entry which is preliminary data.</text>
</comment>
<evidence type="ECO:0000256" key="1">
    <source>
        <dbReference type="SAM" id="MobiDB-lite"/>
    </source>
</evidence>
<dbReference type="Pfam" id="PF04294">
    <property type="entry name" value="VanW"/>
    <property type="match status" value="2"/>
</dbReference>
<feature type="compositionally biased region" description="Polar residues" evidence="1">
    <location>
        <begin position="339"/>
        <end position="348"/>
    </location>
</feature>
<reference evidence="3" key="2">
    <citation type="journal article" date="2021" name="PeerJ">
        <title>Extensive microbial diversity within the chicken gut microbiome revealed by metagenomics and culture.</title>
        <authorList>
            <person name="Gilroy R."/>
            <person name="Ravi A."/>
            <person name="Getino M."/>
            <person name="Pursley I."/>
            <person name="Horton D.L."/>
            <person name="Alikhan N.F."/>
            <person name="Baker D."/>
            <person name="Gharbi K."/>
            <person name="Hall N."/>
            <person name="Watson M."/>
            <person name="Adriaenssens E.M."/>
            <person name="Foster-Nyarko E."/>
            <person name="Jarju S."/>
            <person name="Secka A."/>
            <person name="Antonio M."/>
            <person name="Oren A."/>
            <person name="Chaudhuri R.R."/>
            <person name="La Ragione R."/>
            <person name="Hildebrand F."/>
            <person name="Pallen M.J."/>
        </authorList>
    </citation>
    <scope>NUCLEOTIDE SEQUENCE</scope>
    <source>
        <strain evidence="3">ChiSjej6B24-2974</strain>
    </source>
</reference>
<protein>
    <submittedName>
        <fullName evidence="3">VanW family protein</fullName>
    </submittedName>
</protein>
<dbReference type="AlphaFoldDB" id="A0A9D0ZLP9"/>
<feature type="chain" id="PRO_5038409529" evidence="2">
    <location>
        <begin position="25"/>
        <end position="356"/>
    </location>
</feature>
<reference evidence="3" key="1">
    <citation type="submission" date="2020-10" db="EMBL/GenBank/DDBJ databases">
        <authorList>
            <person name="Gilroy R."/>
        </authorList>
    </citation>
    <scope>NUCLEOTIDE SEQUENCE</scope>
    <source>
        <strain evidence="3">ChiSjej6B24-2974</strain>
    </source>
</reference>
<feature type="region of interest" description="Disordered" evidence="1">
    <location>
        <begin position="334"/>
        <end position="356"/>
    </location>
</feature>
<evidence type="ECO:0000313" key="4">
    <source>
        <dbReference type="Proteomes" id="UP000824260"/>
    </source>
</evidence>
<name>A0A9D0ZLP9_9FIRM</name>
<dbReference type="InterPro" id="IPR052913">
    <property type="entry name" value="Glycopeptide_resist_protein"/>
</dbReference>
<dbReference type="InterPro" id="IPR007391">
    <property type="entry name" value="Vancomycin_resist_VanW"/>
</dbReference>
<gene>
    <name evidence="3" type="ORF">IAA52_05310</name>
</gene>
<accession>A0A9D0ZLP9</accession>
<organism evidence="3 4">
    <name type="scientific">Candidatus Pullichristensenella stercorigallinarum</name>
    <dbReference type="NCBI Taxonomy" id="2840909"/>
    <lineage>
        <taxon>Bacteria</taxon>
        <taxon>Bacillati</taxon>
        <taxon>Bacillota</taxon>
        <taxon>Clostridia</taxon>
        <taxon>Candidatus Pullichristensenella</taxon>
    </lineage>
</organism>